<dbReference type="Pfam" id="PF04542">
    <property type="entry name" value="Sigma70_r2"/>
    <property type="match status" value="1"/>
</dbReference>
<evidence type="ECO:0000259" key="5">
    <source>
        <dbReference type="Pfam" id="PF04542"/>
    </source>
</evidence>
<feature type="domain" description="RNA polymerase sigma factor 70 region 4 type 2" evidence="6">
    <location>
        <begin position="116"/>
        <end position="167"/>
    </location>
</feature>
<dbReference type="InterPro" id="IPR036388">
    <property type="entry name" value="WH-like_DNA-bd_sf"/>
</dbReference>
<gene>
    <name evidence="7" type="ORF">METZ01_LOCUS229623</name>
</gene>
<dbReference type="CDD" id="cd06171">
    <property type="entry name" value="Sigma70_r4"/>
    <property type="match status" value="1"/>
</dbReference>
<sequence length="174" mass="20716">MQNDHELIREYQEGRNTAFDQLVRRHLSNTVGFFFTITRDQMAAEDLAQDVFFKLFKHLKKFRFESAFTTYLYRINVNTANTWFSRNKWKNLLHLDQTPDRGEWDTDLERSWTHKELWDGIAKLPKKQRTVVMMRIAQELSYRDIADVTGMSEGSAKVNFHHAVIKLKDWLTDG</sequence>
<dbReference type="PANTHER" id="PTHR43133:SF51">
    <property type="entry name" value="RNA POLYMERASE SIGMA FACTOR"/>
    <property type="match status" value="1"/>
</dbReference>
<evidence type="ECO:0000256" key="2">
    <source>
        <dbReference type="ARBA" id="ARBA00023015"/>
    </source>
</evidence>
<dbReference type="GO" id="GO:0003677">
    <property type="term" value="F:DNA binding"/>
    <property type="evidence" value="ECO:0007669"/>
    <property type="project" value="InterPro"/>
</dbReference>
<comment type="similarity">
    <text evidence="1">Belongs to the sigma-70 factor family. ECF subfamily.</text>
</comment>
<dbReference type="Gene3D" id="1.10.1740.10">
    <property type="match status" value="1"/>
</dbReference>
<protein>
    <recommendedName>
        <fullName evidence="8">HTH luxR-type domain-containing protein</fullName>
    </recommendedName>
</protein>
<name>A0A382GP54_9ZZZZ</name>
<feature type="domain" description="RNA polymerase sigma-70 region 2" evidence="5">
    <location>
        <begin position="22"/>
        <end position="89"/>
    </location>
</feature>
<keyword evidence="4" id="KW-0804">Transcription</keyword>
<dbReference type="InterPro" id="IPR039425">
    <property type="entry name" value="RNA_pol_sigma-70-like"/>
</dbReference>
<dbReference type="InterPro" id="IPR007627">
    <property type="entry name" value="RNA_pol_sigma70_r2"/>
</dbReference>
<dbReference type="NCBIfam" id="TIGR02937">
    <property type="entry name" value="sigma70-ECF"/>
    <property type="match status" value="1"/>
</dbReference>
<accession>A0A382GP54</accession>
<dbReference type="InterPro" id="IPR013325">
    <property type="entry name" value="RNA_pol_sigma_r2"/>
</dbReference>
<dbReference type="InterPro" id="IPR013324">
    <property type="entry name" value="RNA_pol_sigma_r3/r4-like"/>
</dbReference>
<dbReference type="Gene3D" id="1.10.10.10">
    <property type="entry name" value="Winged helix-like DNA-binding domain superfamily/Winged helix DNA-binding domain"/>
    <property type="match status" value="1"/>
</dbReference>
<dbReference type="PANTHER" id="PTHR43133">
    <property type="entry name" value="RNA POLYMERASE ECF-TYPE SIGMA FACTO"/>
    <property type="match status" value="1"/>
</dbReference>
<reference evidence="7" key="1">
    <citation type="submission" date="2018-05" db="EMBL/GenBank/DDBJ databases">
        <authorList>
            <person name="Lanie J.A."/>
            <person name="Ng W.-L."/>
            <person name="Kazmierczak K.M."/>
            <person name="Andrzejewski T.M."/>
            <person name="Davidsen T.M."/>
            <person name="Wayne K.J."/>
            <person name="Tettelin H."/>
            <person name="Glass J.I."/>
            <person name="Rusch D."/>
            <person name="Podicherti R."/>
            <person name="Tsui H.-C.T."/>
            <person name="Winkler M.E."/>
        </authorList>
    </citation>
    <scope>NUCLEOTIDE SEQUENCE</scope>
</reference>
<evidence type="ECO:0000313" key="7">
    <source>
        <dbReference type="EMBL" id="SVB76769.1"/>
    </source>
</evidence>
<evidence type="ECO:0000259" key="6">
    <source>
        <dbReference type="Pfam" id="PF08281"/>
    </source>
</evidence>
<dbReference type="InterPro" id="IPR013249">
    <property type="entry name" value="RNA_pol_sigma70_r4_t2"/>
</dbReference>
<proteinExistence type="inferred from homology"/>
<dbReference type="SUPFAM" id="SSF88659">
    <property type="entry name" value="Sigma3 and sigma4 domains of RNA polymerase sigma factors"/>
    <property type="match status" value="1"/>
</dbReference>
<organism evidence="7">
    <name type="scientific">marine metagenome</name>
    <dbReference type="NCBI Taxonomy" id="408172"/>
    <lineage>
        <taxon>unclassified sequences</taxon>
        <taxon>metagenomes</taxon>
        <taxon>ecological metagenomes</taxon>
    </lineage>
</organism>
<dbReference type="EMBL" id="UINC01056575">
    <property type="protein sequence ID" value="SVB76769.1"/>
    <property type="molecule type" value="Genomic_DNA"/>
</dbReference>
<evidence type="ECO:0008006" key="8">
    <source>
        <dbReference type="Google" id="ProtNLM"/>
    </source>
</evidence>
<dbReference type="SUPFAM" id="SSF88946">
    <property type="entry name" value="Sigma2 domain of RNA polymerase sigma factors"/>
    <property type="match status" value="1"/>
</dbReference>
<dbReference type="GO" id="GO:0006352">
    <property type="term" value="P:DNA-templated transcription initiation"/>
    <property type="evidence" value="ECO:0007669"/>
    <property type="project" value="InterPro"/>
</dbReference>
<dbReference type="InterPro" id="IPR014284">
    <property type="entry name" value="RNA_pol_sigma-70_dom"/>
</dbReference>
<dbReference type="AlphaFoldDB" id="A0A382GP54"/>
<evidence type="ECO:0000256" key="3">
    <source>
        <dbReference type="ARBA" id="ARBA00023082"/>
    </source>
</evidence>
<keyword evidence="3" id="KW-0731">Sigma factor</keyword>
<evidence type="ECO:0000256" key="4">
    <source>
        <dbReference type="ARBA" id="ARBA00023163"/>
    </source>
</evidence>
<dbReference type="GO" id="GO:0016987">
    <property type="term" value="F:sigma factor activity"/>
    <property type="evidence" value="ECO:0007669"/>
    <property type="project" value="UniProtKB-KW"/>
</dbReference>
<dbReference type="Pfam" id="PF08281">
    <property type="entry name" value="Sigma70_r4_2"/>
    <property type="match status" value="1"/>
</dbReference>
<evidence type="ECO:0000256" key="1">
    <source>
        <dbReference type="ARBA" id="ARBA00010641"/>
    </source>
</evidence>
<keyword evidence="2" id="KW-0805">Transcription regulation</keyword>